<feature type="transmembrane region" description="Helical" evidence="8">
    <location>
        <begin position="451"/>
        <end position="472"/>
    </location>
</feature>
<evidence type="ECO:0000256" key="4">
    <source>
        <dbReference type="ARBA" id="ARBA00022475"/>
    </source>
</evidence>
<feature type="transmembrane region" description="Helical" evidence="8">
    <location>
        <begin position="58"/>
        <end position="82"/>
    </location>
</feature>
<dbReference type="PATRIC" id="fig|229921.5.peg.4"/>
<evidence type="ECO:0000256" key="2">
    <source>
        <dbReference type="ARBA" id="ARBA00010100"/>
    </source>
</evidence>
<keyword evidence="7 8" id="KW-0472">Membrane</keyword>
<reference evidence="9 10" key="1">
    <citation type="submission" date="2015-07" db="EMBL/GenBank/DDBJ databases">
        <title>Genome sequence of Levilinea saccharolytica DSM 16555.</title>
        <authorList>
            <person name="Hemp J."/>
            <person name="Ward L.M."/>
            <person name="Pace L.A."/>
            <person name="Fischer W.W."/>
        </authorList>
    </citation>
    <scope>NUCLEOTIDE SEQUENCE [LARGE SCALE GENOMIC DNA]</scope>
    <source>
        <strain evidence="9 10">KIBI-1</strain>
    </source>
</reference>
<dbReference type="GO" id="GO:0005886">
    <property type="term" value="C:plasma membrane"/>
    <property type="evidence" value="ECO:0007669"/>
    <property type="project" value="UniProtKB-SubCell"/>
</dbReference>
<sequence length="517" mass="55106">MNGISLVLALLPLVFIFLLLVLRRTAADVAGLAGWLLALVIVIFWFQTPPGVALQASLGGVVASFPISLMVLTSILQITLMLETGAIQRVVVLMKAVAPGNQVVQIMIINLGFGTLLAAMGATPVSILPPIMLAMGYSSFVAIALPAIGYDALCTYALLGIPVVVFSTFVQMPVNEVGIYFARFMPVISSCIALGMLYIVGGWKMIWKGLLPALIAGVTAGLTALVMNAARMIPLTGVAAGLAVILVELAYLKLRGERLYDRSVLTEQDLINERSMPLWRALFPWILLTFFSVLINAPFLPFYNWLFVQQAMPLEIIPNEPEKIRLWWQAYFWILVSTLLALPVLKPGGGVLRRTVAKWLKRAPRPMAAAAVFFALAYLINHSGKGLDWTLADPARNMVNVIAGASAAGFGRLYPLIAPFLGLLGGFVSGSEASSIAMLTRLHLSTAQQVGLAGVVIAAASGIGGGLASVISPAKLQNAAASIDRIGEEGQVLRVTFVIAVVITAVCALLSLVWAYG</sequence>
<feature type="transmembrane region" description="Helical" evidence="8">
    <location>
        <begin position="233"/>
        <end position="252"/>
    </location>
</feature>
<dbReference type="RefSeq" id="WP_062417475.1">
    <property type="nucleotide sequence ID" value="NZ_DF967974.1"/>
</dbReference>
<dbReference type="STRING" id="229921.ADN01_16925"/>
<proteinExistence type="inferred from homology"/>
<protein>
    <recommendedName>
        <fullName evidence="8">L-lactate permease</fullName>
    </recommendedName>
</protein>
<name>A0A0P6Y1T1_9CHLR</name>
<organism evidence="9 10">
    <name type="scientific">Levilinea saccharolytica</name>
    <dbReference type="NCBI Taxonomy" id="229921"/>
    <lineage>
        <taxon>Bacteria</taxon>
        <taxon>Bacillati</taxon>
        <taxon>Chloroflexota</taxon>
        <taxon>Anaerolineae</taxon>
        <taxon>Anaerolineales</taxon>
        <taxon>Anaerolineaceae</taxon>
        <taxon>Levilinea</taxon>
    </lineage>
</organism>
<comment type="subcellular location">
    <subcellularLocation>
        <location evidence="1 8">Cell membrane</location>
        <topology evidence="1 8">Multi-pass membrane protein</topology>
    </subcellularLocation>
</comment>
<feature type="transmembrane region" description="Helical" evidence="8">
    <location>
        <begin position="155"/>
        <end position="174"/>
    </location>
</feature>
<feature type="transmembrane region" description="Helical" evidence="8">
    <location>
        <begin position="180"/>
        <end position="200"/>
    </location>
</feature>
<feature type="transmembrane region" description="Helical" evidence="8">
    <location>
        <begin position="127"/>
        <end position="148"/>
    </location>
</feature>
<evidence type="ECO:0000256" key="5">
    <source>
        <dbReference type="ARBA" id="ARBA00022692"/>
    </source>
</evidence>
<feature type="transmembrane region" description="Helical" evidence="8">
    <location>
        <begin position="209"/>
        <end position="227"/>
    </location>
</feature>
<keyword evidence="3 8" id="KW-0813">Transport</keyword>
<dbReference type="PANTHER" id="PTHR30003">
    <property type="entry name" value="L-LACTATE PERMEASE"/>
    <property type="match status" value="1"/>
</dbReference>
<dbReference type="Proteomes" id="UP000050501">
    <property type="component" value="Unassembled WGS sequence"/>
</dbReference>
<keyword evidence="10" id="KW-1185">Reference proteome</keyword>
<accession>A0A0P6Y1T1</accession>
<comment type="caution">
    <text evidence="9">The sequence shown here is derived from an EMBL/GenBank/DDBJ whole genome shotgun (WGS) entry which is preliminary data.</text>
</comment>
<dbReference type="InterPro" id="IPR003804">
    <property type="entry name" value="Lactate_perm"/>
</dbReference>
<evidence type="ECO:0000256" key="8">
    <source>
        <dbReference type="RuleBase" id="RU365092"/>
    </source>
</evidence>
<evidence type="ECO:0000256" key="6">
    <source>
        <dbReference type="ARBA" id="ARBA00022989"/>
    </source>
</evidence>
<evidence type="ECO:0000313" key="9">
    <source>
        <dbReference type="EMBL" id="KPL75550.1"/>
    </source>
</evidence>
<keyword evidence="4 8" id="KW-1003">Cell membrane</keyword>
<feature type="transmembrane region" description="Helical" evidence="8">
    <location>
        <begin position="326"/>
        <end position="345"/>
    </location>
</feature>
<feature type="transmembrane region" description="Helical" evidence="8">
    <location>
        <begin position="103"/>
        <end position="121"/>
    </location>
</feature>
<keyword evidence="6 8" id="KW-1133">Transmembrane helix</keyword>
<keyword evidence="5 8" id="KW-0812">Transmembrane</keyword>
<feature type="transmembrane region" description="Helical" evidence="8">
    <location>
        <begin position="416"/>
        <end position="439"/>
    </location>
</feature>
<dbReference type="GO" id="GO:0015129">
    <property type="term" value="F:lactate transmembrane transporter activity"/>
    <property type="evidence" value="ECO:0007669"/>
    <property type="project" value="UniProtKB-UniRule"/>
</dbReference>
<feature type="transmembrane region" description="Helical" evidence="8">
    <location>
        <begin position="282"/>
        <end position="306"/>
    </location>
</feature>
<dbReference type="Pfam" id="PF02652">
    <property type="entry name" value="Lactate_perm"/>
    <property type="match status" value="1"/>
</dbReference>
<gene>
    <name evidence="9" type="ORF">ADN01_16925</name>
</gene>
<feature type="transmembrane region" description="Helical" evidence="8">
    <location>
        <begin position="6"/>
        <end position="22"/>
    </location>
</feature>
<feature type="transmembrane region" description="Helical" evidence="8">
    <location>
        <begin position="492"/>
        <end position="516"/>
    </location>
</feature>
<comment type="function">
    <text evidence="8">Uptake of L-lactate across the membrane. Can also transport D-lactate and glycolate.</text>
</comment>
<evidence type="ECO:0000313" key="10">
    <source>
        <dbReference type="Proteomes" id="UP000050501"/>
    </source>
</evidence>
<dbReference type="AlphaFoldDB" id="A0A0P6Y1T1"/>
<dbReference type="GO" id="GO:0015295">
    <property type="term" value="F:solute:proton symporter activity"/>
    <property type="evidence" value="ECO:0007669"/>
    <property type="project" value="TreeGrafter"/>
</dbReference>
<dbReference type="PANTHER" id="PTHR30003:SF2">
    <property type="entry name" value="L-LACTATE PERMEASE"/>
    <property type="match status" value="1"/>
</dbReference>
<dbReference type="OrthoDB" id="9761056at2"/>
<dbReference type="EMBL" id="LGCM01000065">
    <property type="protein sequence ID" value="KPL75550.1"/>
    <property type="molecule type" value="Genomic_DNA"/>
</dbReference>
<comment type="similarity">
    <text evidence="2 8">Belongs to the lactate permease family.</text>
</comment>
<feature type="transmembrane region" description="Helical" evidence="8">
    <location>
        <begin position="29"/>
        <end position="46"/>
    </location>
</feature>
<evidence type="ECO:0000256" key="7">
    <source>
        <dbReference type="ARBA" id="ARBA00023136"/>
    </source>
</evidence>
<evidence type="ECO:0000256" key="3">
    <source>
        <dbReference type="ARBA" id="ARBA00022448"/>
    </source>
</evidence>
<evidence type="ECO:0000256" key="1">
    <source>
        <dbReference type="ARBA" id="ARBA00004651"/>
    </source>
</evidence>